<dbReference type="Pfam" id="PF13531">
    <property type="entry name" value="SBP_bac_11"/>
    <property type="match status" value="1"/>
</dbReference>
<proteinExistence type="inferred from homology"/>
<keyword evidence="6" id="KW-1185">Reference proteome</keyword>
<evidence type="ECO:0000256" key="3">
    <source>
        <dbReference type="ARBA" id="ARBA00022729"/>
    </source>
</evidence>
<dbReference type="SUPFAM" id="SSF53850">
    <property type="entry name" value="Periplasmic binding protein-like II"/>
    <property type="match status" value="1"/>
</dbReference>
<evidence type="ECO:0000256" key="2">
    <source>
        <dbReference type="ARBA" id="ARBA00022723"/>
    </source>
</evidence>
<dbReference type="PANTHER" id="PTHR30632">
    <property type="entry name" value="MOLYBDATE-BINDING PERIPLASMIC PROTEIN"/>
    <property type="match status" value="1"/>
</dbReference>
<comment type="caution">
    <text evidence="5">The sequence shown here is derived from an EMBL/GenBank/DDBJ whole genome shotgun (WGS) entry which is preliminary data.</text>
</comment>
<organism evidence="5 6">
    <name type="scientific">Azorhizophilus paspali</name>
    <name type="common">Azotobacter paspali</name>
    <dbReference type="NCBI Taxonomy" id="69963"/>
    <lineage>
        <taxon>Bacteria</taxon>
        <taxon>Pseudomonadati</taxon>
        <taxon>Pseudomonadota</taxon>
        <taxon>Gammaproteobacteria</taxon>
        <taxon>Pseudomonadales</taxon>
        <taxon>Pseudomonadaceae</taxon>
        <taxon>Azorhizophilus</taxon>
    </lineage>
</organism>
<dbReference type="InterPro" id="IPR005950">
    <property type="entry name" value="ModA"/>
</dbReference>
<dbReference type="Proteomes" id="UP001589891">
    <property type="component" value="Unassembled WGS sequence"/>
</dbReference>
<evidence type="ECO:0000313" key="5">
    <source>
        <dbReference type="EMBL" id="MFC0711066.1"/>
    </source>
</evidence>
<dbReference type="InterPro" id="IPR044084">
    <property type="entry name" value="AvModA-like_subst-bd"/>
</dbReference>
<evidence type="ECO:0000313" key="6">
    <source>
        <dbReference type="Proteomes" id="UP001589891"/>
    </source>
</evidence>
<dbReference type="InterPro" id="IPR050682">
    <property type="entry name" value="ModA/WtpA"/>
</dbReference>
<evidence type="ECO:0000256" key="4">
    <source>
        <dbReference type="SAM" id="SignalP"/>
    </source>
</evidence>
<evidence type="ECO:0000256" key="1">
    <source>
        <dbReference type="ARBA" id="ARBA00009175"/>
    </source>
</evidence>
<dbReference type="Gene3D" id="3.40.190.10">
    <property type="entry name" value="Periplasmic binding protein-like II"/>
    <property type="match status" value="2"/>
</dbReference>
<dbReference type="PANTHER" id="PTHR30632:SF14">
    <property type="entry name" value="TUNGSTATE_MOLYBDATE_CHROMATE-BINDING PROTEIN MODA"/>
    <property type="match status" value="1"/>
</dbReference>
<dbReference type="CDD" id="cd13539">
    <property type="entry name" value="PBP2_AvModA"/>
    <property type="match status" value="1"/>
</dbReference>
<name>A0ABV6SNF0_AZOPA</name>
<dbReference type="RefSeq" id="WP_376947749.1">
    <property type="nucleotide sequence ID" value="NZ_CP171449.1"/>
</dbReference>
<dbReference type="NCBIfam" id="TIGR01256">
    <property type="entry name" value="modA"/>
    <property type="match status" value="1"/>
</dbReference>
<dbReference type="EMBL" id="JBHLSS010000101">
    <property type="protein sequence ID" value="MFC0711066.1"/>
    <property type="molecule type" value="Genomic_DNA"/>
</dbReference>
<sequence>MKRLLACLAITLALPFAAQANELKVVTATNFLGTLQQLAGEFEKETGHSITISSGSSGPVYAQIVNGAPYDVFFSADQKSPEKLDNGGFALPGSRFTYAIGKLVLWSTKPGLVDDQGKVLAGNGWRHIAISNPEIAPYGLAGTQVLTHLGLLDKLTAEKRIVKANSVGQAYSQTASGAADLGFVALAQIIQKDGSISGSHWFPPADYYEPIVQQAVIVKSTPEKALAEQFMSWMKGPRAVAIIKAAGYSLPE</sequence>
<reference evidence="5 6" key="1">
    <citation type="submission" date="2024-09" db="EMBL/GenBank/DDBJ databases">
        <authorList>
            <person name="Sun Q."/>
            <person name="Mori K."/>
        </authorList>
    </citation>
    <scope>NUCLEOTIDE SEQUENCE [LARGE SCALE GENOMIC DNA]</scope>
    <source>
        <strain evidence="5 6">NCAIM B.01794</strain>
    </source>
</reference>
<keyword evidence="3 4" id="KW-0732">Signal</keyword>
<protein>
    <submittedName>
        <fullName evidence="5">Molybdate ABC transporter substrate-binding protein</fullName>
    </submittedName>
</protein>
<keyword evidence="2" id="KW-0479">Metal-binding</keyword>
<gene>
    <name evidence="5" type="primary">modA</name>
    <name evidence="5" type="ORF">ACFFGX_16385</name>
</gene>
<feature type="signal peptide" evidence="4">
    <location>
        <begin position="1"/>
        <end position="20"/>
    </location>
</feature>
<comment type="similarity">
    <text evidence="1">Belongs to the bacterial solute-binding protein ModA family.</text>
</comment>
<feature type="chain" id="PRO_5046673023" evidence="4">
    <location>
        <begin position="21"/>
        <end position="252"/>
    </location>
</feature>
<accession>A0ABV6SNF0</accession>
<dbReference type="PIRSF" id="PIRSF004846">
    <property type="entry name" value="ModA"/>
    <property type="match status" value="1"/>
</dbReference>